<dbReference type="PANTHER" id="PTHR23113">
    <property type="entry name" value="GUANINE NUCLEOTIDE EXCHANGE FACTOR"/>
    <property type="match status" value="1"/>
</dbReference>
<feature type="region of interest" description="Disordered" evidence="5">
    <location>
        <begin position="1154"/>
        <end position="1180"/>
    </location>
</feature>
<dbReference type="VEuPathDB" id="FungiDB:CAWG_01988"/>
<dbReference type="FunFam" id="1.10.840.10:FF:000027">
    <property type="entry name" value="Ras family guanine nucleotide exchange factor"/>
    <property type="match status" value="1"/>
</dbReference>
<feature type="region of interest" description="Disordered" evidence="5">
    <location>
        <begin position="1"/>
        <end position="99"/>
    </location>
</feature>
<dbReference type="InterPro" id="IPR001895">
    <property type="entry name" value="RASGEF_cat_dom"/>
</dbReference>
<dbReference type="PROSITE" id="PS50009">
    <property type="entry name" value="RASGEF_CAT"/>
    <property type="match status" value="1"/>
</dbReference>
<dbReference type="InterPro" id="IPR001452">
    <property type="entry name" value="SH3_domain"/>
</dbReference>
<feature type="region of interest" description="Disordered" evidence="5">
    <location>
        <begin position="253"/>
        <end position="272"/>
    </location>
</feature>
<feature type="region of interest" description="Disordered" evidence="5">
    <location>
        <begin position="301"/>
        <end position="362"/>
    </location>
</feature>
<gene>
    <name evidence="9" type="ORF">CAWG_01988</name>
</gene>
<evidence type="ECO:0008006" key="11">
    <source>
        <dbReference type="Google" id="ProtNLM"/>
    </source>
</evidence>
<keyword evidence="1 4" id="KW-0728">SH3 domain</keyword>
<dbReference type="Gene3D" id="1.10.840.10">
    <property type="entry name" value="Ras guanine-nucleotide exchange factors catalytic domain"/>
    <property type="match status" value="1"/>
</dbReference>
<dbReference type="OMA" id="EEVWERD"/>
<keyword evidence="10" id="KW-1185">Reference proteome</keyword>
<dbReference type="InterPro" id="IPR036964">
    <property type="entry name" value="RASGEF_cat_dom_sf"/>
</dbReference>
<evidence type="ECO:0000259" key="7">
    <source>
        <dbReference type="PROSITE" id="PS50009"/>
    </source>
</evidence>
<dbReference type="HOGENOM" id="CLU_003150_0_0_1"/>
<evidence type="ECO:0000256" key="5">
    <source>
        <dbReference type="SAM" id="MobiDB-lite"/>
    </source>
</evidence>
<dbReference type="PaxDb" id="5476-C4YMA9"/>
<feature type="compositionally biased region" description="Basic and acidic residues" evidence="5">
    <location>
        <begin position="68"/>
        <end position="82"/>
    </location>
</feature>
<dbReference type="SMART" id="SM00229">
    <property type="entry name" value="RasGEFN"/>
    <property type="match status" value="1"/>
</dbReference>
<accession>C4YMA9</accession>
<keyword evidence="2 3" id="KW-0344">Guanine-nucleotide releasing factor</keyword>
<name>C4YMA9_CANAW</name>
<feature type="compositionally biased region" description="Polar residues" evidence="5">
    <location>
        <begin position="867"/>
        <end position="879"/>
    </location>
</feature>
<dbReference type="EMBL" id="CM000309">
    <property type="protein sequence ID" value="EEQ43740.1"/>
    <property type="molecule type" value="Genomic_DNA"/>
</dbReference>
<dbReference type="SUPFAM" id="SSF50044">
    <property type="entry name" value="SH3-domain"/>
    <property type="match status" value="1"/>
</dbReference>
<proteinExistence type="predicted"/>
<protein>
    <recommendedName>
        <fullName evidence="11">Bud site selection protein 5</fullName>
    </recommendedName>
</protein>
<feature type="compositionally biased region" description="Polar residues" evidence="5">
    <location>
        <begin position="83"/>
        <end position="98"/>
    </location>
</feature>
<dbReference type="SMART" id="SM00326">
    <property type="entry name" value="SH3"/>
    <property type="match status" value="1"/>
</dbReference>
<feature type="region of interest" description="Disordered" evidence="5">
    <location>
        <begin position="155"/>
        <end position="180"/>
    </location>
</feature>
<dbReference type="Gene3D" id="1.20.870.10">
    <property type="entry name" value="Son of sevenless (SoS) protein Chain: S domain 1"/>
    <property type="match status" value="1"/>
</dbReference>
<dbReference type="GO" id="GO:0030447">
    <property type="term" value="P:filamentous growth"/>
    <property type="evidence" value="ECO:0007669"/>
    <property type="project" value="UniProtKB-ARBA"/>
</dbReference>
<dbReference type="OrthoDB" id="546434at2759"/>
<dbReference type="InterPro" id="IPR023578">
    <property type="entry name" value="Ras_GEF_dom_sf"/>
</dbReference>
<dbReference type="Pfam" id="PF00617">
    <property type="entry name" value="RasGEF"/>
    <property type="match status" value="1"/>
</dbReference>
<feature type="compositionally biased region" description="Low complexity" evidence="5">
    <location>
        <begin position="1154"/>
        <end position="1167"/>
    </location>
</feature>
<organism evidence="9 10">
    <name type="scientific">Candida albicans (strain WO-1)</name>
    <name type="common">Yeast</name>
    <dbReference type="NCBI Taxonomy" id="294748"/>
    <lineage>
        <taxon>Eukaryota</taxon>
        <taxon>Fungi</taxon>
        <taxon>Dikarya</taxon>
        <taxon>Ascomycota</taxon>
        <taxon>Saccharomycotina</taxon>
        <taxon>Pichiomycetes</taxon>
        <taxon>Debaryomycetaceae</taxon>
        <taxon>Candida/Lodderomyces clade</taxon>
        <taxon>Candida</taxon>
    </lineage>
</organism>
<dbReference type="Gene3D" id="2.30.30.40">
    <property type="entry name" value="SH3 Domains"/>
    <property type="match status" value="1"/>
</dbReference>
<dbReference type="PANTHER" id="PTHR23113:SF354">
    <property type="entry name" value="BUD SITE SELECTION PROTEIN 5"/>
    <property type="match status" value="1"/>
</dbReference>
<feature type="domain" description="Ras-GEF" evidence="7">
    <location>
        <begin position="1250"/>
        <end position="1495"/>
    </location>
</feature>
<evidence type="ECO:0000313" key="9">
    <source>
        <dbReference type="EMBL" id="EEQ43740.1"/>
    </source>
</evidence>
<dbReference type="SMART" id="SM00147">
    <property type="entry name" value="RasGEF"/>
    <property type="match status" value="1"/>
</dbReference>
<dbReference type="InterPro" id="IPR000651">
    <property type="entry name" value="Ras-like_Gua-exchang_fac_N"/>
</dbReference>
<feature type="compositionally biased region" description="Polar residues" evidence="5">
    <location>
        <begin position="14"/>
        <end position="31"/>
    </location>
</feature>
<feature type="domain" description="N-terminal Ras-GEF" evidence="8">
    <location>
        <begin position="969"/>
        <end position="1094"/>
    </location>
</feature>
<feature type="domain" description="SH3" evidence="6">
    <location>
        <begin position="435"/>
        <end position="503"/>
    </location>
</feature>
<feature type="region of interest" description="Disordered" evidence="5">
    <location>
        <begin position="413"/>
        <end position="433"/>
    </location>
</feature>
<feature type="compositionally biased region" description="Polar residues" evidence="5">
    <location>
        <begin position="413"/>
        <end position="426"/>
    </location>
</feature>
<evidence type="ECO:0000256" key="1">
    <source>
        <dbReference type="ARBA" id="ARBA00022443"/>
    </source>
</evidence>
<dbReference type="PROSITE" id="PS50212">
    <property type="entry name" value="RASGEF_NTER"/>
    <property type="match status" value="1"/>
</dbReference>
<dbReference type="Pfam" id="PF00618">
    <property type="entry name" value="RasGEF_N"/>
    <property type="match status" value="1"/>
</dbReference>
<feature type="compositionally biased region" description="Low complexity" evidence="5">
    <location>
        <begin position="333"/>
        <end position="353"/>
    </location>
</feature>
<dbReference type="SUPFAM" id="SSF48366">
    <property type="entry name" value="Ras GEF"/>
    <property type="match status" value="1"/>
</dbReference>
<dbReference type="GO" id="GO:0005886">
    <property type="term" value="C:plasma membrane"/>
    <property type="evidence" value="ECO:0007669"/>
    <property type="project" value="TreeGrafter"/>
</dbReference>
<evidence type="ECO:0000313" key="10">
    <source>
        <dbReference type="Proteomes" id="UP000001429"/>
    </source>
</evidence>
<evidence type="ECO:0000256" key="3">
    <source>
        <dbReference type="PROSITE-ProRule" id="PRU00168"/>
    </source>
</evidence>
<feature type="compositionally biased region" description="Low complexity" evidence="5">
    <location>
        <begin position="949"/>
        <end position="958"/>
    </location>
</feature>
<evidence type="ECO:0000256" key="4">
    <source>
        <dbReference type="PROSITE-ProRule" id="PRU00192"/>
    </source>
</evidence>
<feature type="region of interest" description="Disordered" evidence="5">
    <location>
        <begin position="928"/>
        <end position="958"/>
    </location>
</feature>
<evidence type="ECO:0000259" key="8">
    <source>
        <dbReference type="PROSITE" id="PS50212"/>
    </source>
</evidence>
<dbReference type="GO" id="GO:0005085">
    <property type="term" value="F:guanyl-nucleotide exchange factor activity"/>
    <property type="evidence" value="ECO:0007669"/>
    <property type="project" value="UniProtKB-KW"/>
</dbReference>
<feature type="compositionally biased region" description="Polar residues" evidence="5">
    <location>
        <begin position="253"/>
        <end position="263"/>
    </location>
</feature>
<evidence type="ECO:0000259" key="6">
    <source>
        <dbReference type="PROSITE" id="PS50002"/>
    </source>
</evidence>
<dbReference type="CDD" id="cd06224">
    <property type="entry name" value="REM"/>
    <property type="match status" value="1"/>
</dbReference>
<reference evidence="9 10" key="1">
    <citation type="journal article" date="2009" name="Nature">
        <title>Evolution of pathogenicity and sexual reproduction in eight Candida genomes.</title>
        <authorList>
            <person name="Butler G."/>
            <person name="Rasmussen M.D."/>
            <person name="Lin M.F."/>
            <person name="Santos M.A."/>
            <person name="Sakthikumar S."/>
            <person name="Munro C.A."/>
            <person name="Rheinbay E."/>
            <person name="Grabherr M."/>
            <person name="Forche A."/>
            <person name="Reedy J.L."/>
            <person name="Agrafioti I."/>
            <person name="Arnaud M.B."/>
            <person name="Bates S."/>
            <person name="Brown A.J."/>
            <person name="Brunke S."/>
            <person name="Costanzo M.C."/>
            <person name="Fitzpatrick D.A."/>
            <person name="de Groot P.W."/>
            <person name="Harris D."/>
            <person name="Hoyer L.L."/>
            <person name="Hube B."/>
            <person name="Klis F.M."/>
            <person name="Kodira C."/>
            <person name="Lennard N."/>
            <person name="Logue M.E."/>
            <person name="Martin R."/>
            <person name="Neiman A.M."/>
            <person name="Nikolaou E."/>
            <person name="Quail M.A."/>
            <person name="Quinn J."/>
            <person name="Santos M.C."/>
            <person name="Schmitzberger F.F."/>
            <person name="Sherlock G."/>
            <person name="Shah P."/>
            <person name="Silverstein K.A."/>
            <person name="Skrzypek M.S."/>
            <person name="Soll D."/>
            <person name="Staggs R."/>
            <person name="Stansfield I."/>
            <person name="Stumpf M.P."/>
            <person name="Sudbery P.E."/>
            <person name="Srikantha T."/>
            <person name="Zeng Q."/>
            <person name="Berman J."/>
            <person name="Berriman M."/>
            <person name="Heitman J."/>
            <person name="Gow N.A."/>
            <person name="Lorenz M.C."/>
            <person name="Birren B.W."/>
            <person name="Kellis M."/>
            <person name="Cuomo C.A."/>
        </authorList>
    </citation>
    <scope>NUCLEOTIDE SEQUENCE [LARGE SCALE GENOMIC DNA]</scope>
    <source>
        <strain evidence="9 10">WO-1</strain>
    </source>
</reference>
<dbReference type="GO" id="GO:0007265">
    <property type="term" value="P:Ras protein signal transduction"/>
    <property type="evidence" value="ECO:0007669"/>
    <property type="project" value="TreeGrafter"/>
</dbReference>
<evidence type="ECO:0000256" key="2">
    <source>
        <dbReference type="ARBA" id="ARBA00022658"/>
    </source>
</evidence>
<dbReference type="InterPro" id="IPR036028">
    <property type="entry name" value="SH3-like_dom_sf"/>
</dbReference>
<dbReference type="PROSITE" id="PS50002">
    <property type="entry name" value="SH3"/>
    <property type="match status" value="1"/>
</dbReference>
<sequence length="1533" mass="173664">MFQQPNYSDPGKHISTSSSVYPDSNSASPESSPRIPGAFEQIIIPRHKENPFRTNKPIEQQQQQQHQQHQEHQANGHDEEQNRMPTEGSNQTFQSYMTARSGAYSFEEEDYENEVAEHQDQQSENGSIYSQNQEPQLRNAPSFSSINESIFHNSSKNTTLDTTENDETPLIDSSERYPDETPIVDDNGFLHEINHGEKDIIASEPIDSNEPTSLLPKQNLSKKFKRVSVALQNTRTSGESYNFRNVFQNNVDQANRTATQDNTAPKLERKSTYYRKLQEKKLQSSQEQQGTEVENMVISNDQHSEASSISTRASSTHTDTSGRDDEQDDNLVKKNSTNSSSNFVFSNNNLPSSYNLGGSKVNDDIPIRKDLIRENKAQVQQDAIDRERLQMYNNSTAMSEEGGLNIVYKDANTTSDDTYSKQPSPTKSEEKEDNLSDFFIRALHSFDSSTLQSKSDASICLSFEKNDIAFLHTIDESGWGEVTLLETLQTGWIPMNYFSLVVTSSDDEEDEDDSYEDNDDDDSNKIPNNHYLKPLLHACGQFLSNPLSHKDRRNKYTFSIRVINSIRDGVRLLLQQTDCLSRSNELVTKRPIVRKSRKSLLADWYNLMVKANEFKGTSNYNKIEILTLMVYQVSRKAVSFLEIWSAESKEIITRDHTGKKLYDDLNDCPLLRTPPLAKQRITEIHGVLFSYLGLIIGRLDLIEHNQIGCDMLETLAHQIILLLRELLFVSRTGSEYSKDKPRELDSSLDGLLSLVSDLVASVKNLVVRTVNETEEDRIHKFGGPQLNGARDYYYTPEGGELLQIASRMVKAISVTVASIRKLLEVTGDFKLSSERSYPDYSKMRIEPQEFIKKCSQGITKPKDMPIQQPNGATSTSNSGGIKAYKANRYSMIRAGKTGDLGLTENGVNYLQSLNNENGNGNNVVDELDGSSPFTSSAPEFKPFTSEGGNEPNNDSNINANINKELSVDSNGNLLGGSFKGLVYTLTNEDSPPEYFFVSTFFICFRSFSTGIDLIEELITRFQVGYVSNDINIDLKLKKRRKLVAKSIQLWMESYWNHEADYNLLTTLINFFNEGMSDYLPLDAIRLIDIGARLSSRPLVENRSRRIKDTKQLVNRSITNAAKLPRKTGSILGDEINRYSMIDSYSLSKINSTSSSNSTTSSSGHSASLPMPLGPTSTSKTSLLTSSQLETIEKVNLTYRAILGNSWCSQKYINSVKYIPLDLSVLMPNFYIICDQSWVLSNYRPNLLDFNGLEIAKQLTLLESYIFCSIKPDELLNQNYTTKRAHLKLAPNVRLSLLFTNCLSGYVIESILQPNITIKLRISMVKIWLKIAISCLYLRNFNSLAAIITALESHLITRISSIWIKLEDKYTELYDYLSSIIHPEKNYRVYRNKLRNFLNSPMGLETPPIPIVPYFSLFLQDLTFINDGNPNYRKANTFLNQKLINIDKYLKITRIIADIECLQISYLDDPNIVGNGDGNSLMENGDDKPNYTINPVAPLQELILLELWKICQLNKTEEDRAWKLSCKIQPRDVS</sequence>
<dbReference type="CDD" id="cd00155">
    <property type="entry name" value="RasGEF"/>
    <property type="match status" value="1"/>
</dbReference>
<feature type="region of interest" description="Disordered" evidence="5">
    <location>
        <begin position="860"/>
        <end position="879"/>
    </location>
</feature>
<feature type="compositionally biased region" description="Low complexity" evidence="5">
    <location>
        <begin position="305"/>
        <end position="318"/>
    </location>
</feature>
<dbReference type="Proteomes" id="UP000001429">
    <property type="component" value="Chromosome R"/>
</dbReference>
<dbReference type="InterPro" id="IPR008937">
    <property type="entry name" value="Ras-like_GEF"/>
</dbReference>